<name>F9CVG6_9ARCH</name>
<accession>F9CVG6</accession>
<evidence type="ECO:0000313" key="1">
    <source>
        <dbReference type="EMBL" id="EGP93268.1"/>
    </source>
</evidence>
<dbReference type="EMBL" id="AFPU01000001">
    <property type="protein sequence ID" value="EGP93268.1"/>
    <property type="molecule type" value="Genomic_DNA"/>
</dbReference>
<dbReference type="Proteomes" id="UP000004440">
    <property type="component" value="Unassembled WGS sequence"/>
</dbReference>
<sequence length="272" mass="32061">MEKKPFEQFLEFRHLFNPESEDFGLNHNSENLHDETNSESKAKVPFVLFSSCPTDLMEINVKDSSHIQWIKENSNITIQEYEINYLRVSKTHFDIDSLILNDDFNDRVRQYVEFYENGFIEQGFAFPMIYGNRKDDPYGVSLGRITIAFWCFLYFLKKYYTKLGFSGNIDLRIIVRNSDVLSLTGFKGKINENRIWGGIYDDSSNHNVTKTYHRNILIKKEVSLNGLTDYKIEEIVKLFSNKIANAYDLDFARCYNFDGTFSFENYVDYNNH</sequence>
<comment type="caution">
    <text evidence="1">The sequence shown here is derived from an EMBL/GenBank/DDBJ whole genome shotgun (WGS) entry which is preliminary data.</text>
</comment>
<gene>
    <name evidence="1" type="ORF">MY1_0501</name>
</gene>
<dbReference type="AlphaFoldDB" id="F9CVG6"/>
<dbReference type="STRING" id="1001994.MY1_0501"/>
<dbReference type="RefSeq" id="WP_007549975.1">
    <property type="nucleotide sequence ID" value="NZ_AFPU01000001.1"/>
</dbReference>
<protein>
    <submittedName>
        <fullName evidence="1">Divergent AAA domain family</fullName>
    </submittedName>
</protein>
<keyword evidence="2" id="KW-1185">Reference proteome</keyword>
<reference evidence="1 2" key="1">
    <citation type="journal article" date="2011" name="J. Bacteriol.">
        <title>Genome Sequence of an Ammonia-Oxidizing Soil Archaeon, "Candidatus Nitrosoarchaeum koreensis" MY1.</title>
        <authorList>
            <person name="Kim B.K."/>
            <person name="Jung M.Y."/>
            <person name="Yu D.S."/>
            <person name="Park S.J."/>
            <person name="Oh T.K."/>
            <person name="Rhee S.K."/>
            <person name="Kim J.F."/>
        </authorList>
    </citation>
    <scope>NUCLEOTIDE SEQUENCE [LARGE SCALE GENOMIC DNA]</scope>
    <source>
        <strain evidence="1 2">MY1</strain>
    </source>
</reference>
<organism evidence="1 2">
    <name type="scientific">Nitrosarchaeum koreense MY1</name>
    <dbReference type="NCBI Taxonomy" id="1001994"/>
    <lineage>
        <taxon>Archaea</taxon>
        <taxon>Nitrososphaerota</taxon>
        <taxon>Nitrososphaeria</taxon>
        <taxon>Nitrosopumilales</taxon>
        <taxon>Nitrosopumilaceae</taxon>
        <taxon>Nitrosarchaeum</taxon>
    </lineage>
</organism>
<proteinExistence type="predicted"/>
<evidence type="ECO:0000313" key="2">
    <source>
        <dbReference type="Proteomes" id="UP000004440"/>
    </source>
</evidence>